<evidence type="ECO:0000256" key="2">
    <source>
        <dbReference type="SAM" id="SignalP"/>
    </source>
</evidence>
<keyword evidence="2" id="KW-0732">Signal</keyword>
<name>A0ABT4LPP7_9PROT</name>
<gene>
    <name evidence="3" type="ORF">O4H49_20130</name>
</gene>
<evidence type="ECO:0000313" key="4">
    <source>
        <dbReference type="Proteomes" id="UP001069802"/>
    </source>
</evidence>
<comment type="caution">
    <text evidence="3">The sequence shown here is derived from an EMBL/GenBank/DDBJ whole genome shotgun (WGS) entry which is preliminary data.</text>
</comment>
<proteinExistence type="predicted"/>
<feature type="transmembrane region" description="Helical" evidence="1">
    <location>
        <begin position="82"/>
        <end position="100"/>
    </location>
</feature>
<feature type="signal peptide" evidence="2">
    <location>
        <begin position="1"/>
        <end position="24"/>
    </location>
</feature>
<organism evidence="3 4">
    <name type="scientific">Kiloniella laminariae</name>
    <dbReference type="NCBI Taxonomy" id="454162"/>
    <lineage>
        <taxon>Bacteria</taxon>
        <taxon>Pseudomonadati</taxon>
        <taxon>Pseudomonadota</taxon>
        <taxon>Alphaproteobacteria</taxon>
        <taxon>Rhodospirillales</taxon>
        <taxon>Kiloniellaceae</taxon>
        <taxon>Kiloniella</taxon>
    </lineage>
</organism>
<keyword evidence="1" id="KW-1133">Transmembrane helix</keyword>
<evidence type="ECO:0000313" key="3">
    <source>
        <dbReference type="EMBL" id="MCZ4283104.1"/>
    </source>
</evidence>
<sequence length="106" mass="11366">MKIKLLTSFITTYYFLAISNLANAQLAIPDNIDTNQDPVEKFKEFLTYVFDGLVTVGAGIAGCALLYIVVTAISGGRPNVRWGAIAIGGGIFITSLGFILDKIFSS</sequence>
<protein>
    <submittedName>
        <fullName evidence="3">Uncharacterized protein</fullName>
    </submittedName>
</protein>
<keyword evidence="1" id="KW-0812">Transmembrane</keyword>
<feature type="transmembrane region" description="Helical" evidence="1">
    <location>
        <begin position="48"/>
        <end position="70"/>
    </location>
</feature>
<dbReference type="Proteomes" id="UP001069802">
    <property type="component" value="Unassembled WGS sequence"/>
</dbReference>
<dbReference type="EMBL" id="JAPWGY010000018">
    <property type="protein sequence ID" value="MCZ4283104.1"/>
    <property type="molecule type" value="Genomic_DNA"/>
</dbReference>
<dbReference type="RefSeq" id="WP_269425226.1">
    <property type="nucleotide sequence ID" value="NZ_JAPWGY010000018.1"/>
</dbReference>
<feature type="chain" id="PRO_5045132178" evidence="2">
    <location>
        <begin position="25"/>
        <end position="106"/>
    </location>
</feature>
<accession>A0ABT4LPP7</accession>
<reference evidence="3" key="1">
    <citation type="submission" date="2022-12" db="EMBL/GenBank/DDBJ databases">
        <title>Bacterial isolates from different developmental stages of Nematostella vectensis.</title>
        <authorList>
            <person name="Fraune S."/>
        </authorList>
    </citation>
    <scope>NUCLEOTIDE SEQUENCE</scope>
    <source>
        <strain evidence="3">G21630-S1</strain>
    </source>
</reference>
<evidence type="ECO:0000256" key="1">
    <source>
        <dbReference type="SAM" id="Phobius"/>
    </source>
</evidence>
<keyword evidence="1" id="KW-0472">Membrane</keyword>
<keyword evidence="4" id="KW-1185">Reference proteome</keyword>